<sequence>MSSYNHFGCSWCGGLFNGRNCLGCSSVGSGNEFVYDPNPYSYNETPNFFNQPPQPQYETYSCELYGNDSHYRFDCPPLVPLVYEQEPCYNQNFSDNYYPQNSPSFSQQYLCCDNCGGPHATFQCHPMNQNFNSFGFDHIQPPQQFDNHQPQETPEVTPFVEIQREQELLAQKQAAQEKQVPSPNSVFRQLIEEMCGTKVCEEQKQNMEDTMLDLLEICRQKELYCIHDNVKDLIESALNSELLLNNLNSQRLNKEEQEVKNIAEPTAKRQTRITSCLQNFKVISKESTIPLNKIPQISSVNAIPHDLPT</sequence>
<evidence type="ECO:0000313" key="2">
    <source>
        <dbReference type="Proteomes" id="UP001151760"/>
    </source>
</evidence>
<keyword evidence="2" id="KW-1185">Reference proteome</keyword>
<comment type="caution">
    <text evidence="1">The sequence shown here is derived from an EMBL/GenBank/DDBJ whole genome shotgun (WGS) entry which is preliminary data.</text>
</comment>
<reference evidence="1" key="1">
    <citation type="journal article" date="2022" name="Int. J. Mol. Sci.">
        <title>Draft Genome of Tanacetum Coccineum: Genomic Comparison of Closely Related Tanacetum-Family Plants.</title>
        <authorList>
            <person name="Yamashiro T."/>
            <person name="Shiraishi A."/>
            <person name="Nakayama K."/>
            <person name="Satake H."/>
        </authorList>
    </citation>
    <scope>NUCLEOTIDE SEQUENCE</scope>
</reference>
<accession>A0ABQ4ZQL1</accession>
<evidence type="ECO:0000313" key="1">
    <source>
        <dbReference type="EMBL" id="GJS92574.1"/>
    </source>
</evidence>
<name>A0ABQ4ZQL1_9ASTR</name>
<proteinExistence type="predicted"/>
<organism evidence="1 2">
    <name type="scientific">Tanacetum coccineum</name>
    <dbReference type="NCBI Taxonomy" id="301880"/>
    <lineage>
        <taxon>Eukaryota</taxon>
        <taxon>Viridiplantae</taxon>
        <taxon>Streptophyta</taxon>
        <taxon>Embryophyta</taxon>
        <taxon>Tracheophyta</taxon>
        <taxon>Spermatophyta</taxon>
        <taxon>Magnoliopsida</taxon>
        <taxon>eudicotyledons</taxon>
        <taxon>Gunneridae</taxon>
        <taxon>Pentapetalae</taxon>
        <taxon>asterids</taxon>
        <taxon>campanulids</taxon>
        <taxon>Asterales</taxon>
        <taxon>Asteraceae</taxon>
        <taxon>Asteroideae</taxon>
        <taxon>Anthemideae</taxon>
        <taxon>Anthemidinae</taxon>
        <taxon>Tanacetum</taxon>
    </lineage>
</organism>
<gene>
    <name evidence="1" type="ORF">Tco_0799542</name>
</gene>
<reference evidence="1" key="2">
    <citation type="submission" date="2022-01" db="EMBL/GenBank/DDBJ databases">
        <authorList>
            <person name="Yamashiro T."/>
            <person name="Shiraishi A."/>
            <person name="Satake H."/>
            <person name="Nakayama K."/>
        </authorList>
    </citation>
    <scope>NUCLEOTIDE SEQUENCE</scope>
</reference>
<dbReference type="Proteomes" id="UP001151760">
    <property type="component" value="Unassembled WGS sequence"/>
</dbReference>
<protein>
    <submittedName>
        <fullName evidence="1">Uncharacterized protein</fullName>
    </submittedName>
</protein>
<dbReference type="EMBL" id="BQNB010011591">
    <property type="protein sequence ID" value="GJS92574.1"/>
    <property type="molecule type" value="Genomic_DNA"/>
</dbReference>